<dbReference type="InterPro" id="IPR049712">
    <property type="entry name" value="Poly_export"/>
</dbReference>
<keyword evidence="4" id="KW-0813">Transport</keyword>
<feature type="region of interest" description="Disordered" evidence="2">
    <location>
        <begin position="49"/>
        <end position="109"/>
    </location>
</feature>
<reference evidence="4" key="1">
    <citation type="submission" date="2018-07" db="EMBL/GenBank/DDBJ databases">
        <authorList>
            <person name="Quirk P.G."/>
            <person name="Krulwich T.A."/>
        </authorList>
    </citation>
    <scope>NUCLEOTIDE SEQUENCE</scope>
</reference>
<evidence type="ECO:0000313" key="4">
    <source>
        <dbReference type="EMBL" id="SUS05004.1"/>
    </source>
</evidence>
<keyword evidence="4" id="KW-0762">Sugar transport</keyword>
<dbReference type="Pfam" id="PF02563">
    <property type="entry name" value="Poly_export"/>
    <property type="match status" value="1"/>
</dbReference>
<accession>A0A380TC14</accession>
<protein>
    <submittedName>
        <fullName evidence="4">Sugar transporter</fullName>
    </submittedName>
</protein>
<evidence type="ECO:0000256" key="2">
    <source>
        <dbReference type="SAM" id="MobiDB-lite"/>
    </source>
</evidence>
<dbReference type="PANTHER" id="PTHR33619:SF3">
    <property type="entry name" value="POLYSACCHARIDE EXPORT PROTEIN GFCE-RELATED"/>
    <property type="match status" value="1"/>
</dbReference>
<evidence type="ECO:0000256" key="1">
    <source>
        <dbReference type="ARBA" id="ARBA00022729"/>
    </source>
</evidence>
<dbReference type="Gene3D" id="3.30.1950.10">
    <property type="entry name" value="wza like domain"/>
    <property type="match status" value="1"/>
</dbReference>
<dbReference type="InterPro" id="IPR003715">
    <property type="entry name" value="Poly_export_N"/>
</dbReference>
<dbReference type="AlphaFoldDB" id="A0A380TC14"/>
<dbReference type="Gene3D" id="3.10.560.10">
    <property type="entry name" value="Outer membrane lipoprotein wza domain like"/>
    <property type="match status" value="2"/>
</dbReference>
<name>A0A380TC14_9ZZZZ</name>
<evidence type="ECO:0000259" key="3">
    <source>
        <dbReference type="Pfam" id="PF02563"/>
    </source>
</evidence>
<sequence>MGLNAMKKPLRFGLIALLFSASLLPVADAGAADPVKRLAGSQSLSPLAAMGAQTAPRQDRRPQGASAAVDQGEPAATWPGAESALKHQGAAADGTSQSTEPPPFGANLFARPFKMERPDALNPDYIIVPGDQIAVHVWGAAQTEDVAVVDAQGNIFITSIGPVKVAGTRSGDLGRKVREAVASVYSSNVEVYVNLLTSTPVEVFVTGAVRFPGQYAGAPTDSLLTYLHRAGGVDLERGSFRKVRVLRQNRDLKRVDLYDFLREGSVPSVRFADGDVILVGERGPSVTVEGPTLNPFRFELSRRAVPGDELATLARPLVSASHVGISGNRASGPFAVYVNYEQFRQFTLEDGDRLRFEADQQTPSMLVSLEGSYEGPSSYTVARNSTLTDFLDNVPVDQELAATQSIYLRRASIARQQKELLDRSLRQLEQSVLTAPTRSDGEAEIRVREAELVSQFVERARQVQPEGRVVVSEKGRPSNVRLEPGDVIVIPTRTDIVLIGGEVMMPQAIVYDEKFRTSDYVQRAGGYTERADSGKVMIIRQNGAVEMGSDVVVQPGDQVVVMPAVEFKSLQVAKDIMQILYQIAISTAVVLTLL</sequence>
<gene>
    <name evidence="4" type="ORF">DF3PB_1620008</name>
</gene>
<dbReference type="GO" id="GO:0015159">
    <property type="term" value="F:polysaccharide transmembrane transporter activity"/>
    <property type="evidence" value="ECO:0007669"/>
    <property type="project" value="InterPro"/>
</dbReference>
<keyword evidence="1" id="KW-0732">Signal</keyword>
<dbReference type="PANTHER" id="PTHR33619">
    <property type="entry name" value="POLYSACCHARIDE EXPORT PROTEIN GFCE-RELATED"/>
    <property type="match status" value="1"/>
</dbReference>
<dbReference type="EMBL" id="UIDG01000071">
    <property type="protein sequence ID" value="SUS05004.1"/>
    <property type="molecule type" value="Genomic_DNA"/>
</dbReference>
<proteinExistence type="predicted"/>
<organism evidence="4">
    <name type="scientific">metagenome</name>
    <dbReference type="NCBI Taxonomy" id="256318"/>
    <lineage>
        <taxon>unclassified sequences</taxon>
        <taxon>metagenomes</taxon>
    </lineage>
</organism>
<feature type="domain" description="Polysaccharide export protein N-terminal" evidence="3">
    <location>
        <begin position="122"/>
        <end position="195"/>
    </location>
</feature>